<dbReference type="EMBL" id="CAXAMN010021662">
    <property type="protein sequence ID" value="CAK9062007.1"/>
    <property type="molecule type" value="Genomic_DNA"/>
</dbReference>
<comment type="caution">
    <text evidence="1">The sequence shown here is derived from an EMBL/GenBank/DDBJ whole genome shotgun (WGS) entry which is preliminary data.</text>
</comment>
<reference evidence="1 2" key="1">
    <citation type="submission" date="2024-02" db="EMBL/GenBank/DDBJ databases">
        <authorList>
            <person name="Chen Y."/>
            <person name="Shah S."/>
            <person name="Dougan E. K."/>
            <person name="Thang M."/>
            <person name="Chan C."/>
        </authorList>
    </citation>
    <scope>NUCLEOTIDE SEQUENCE [LARGE SCALE GENOMIC DNA]</scope>
</reference>
<dbReference type="Gene3D" id="3.20.20.80">
    <property type="entry name" value="Glycosidases"/>
    <property type="match status" value="1"/>
</dbReference>
<accession>A0ABP0NDY7</accession>
<evidence type="ECO:0000313" key="2">
    <source>
        <dbReference type="Proteomes" id="UP001642484"/>
    </source>
</evidence>
<keyword evidence="2" id="KW-1185">Reference proteome</keyword>
<gene>
    <name evidence="1" type="ORF">CCMP2556_LOCUS30495</name>
</gene>
<proteinExistence type="predicted"/>
<dbReference type="SUPFAM" id="SSF51445">
    <property type="entry name" value="(Trans)glycosidases"/>
    <property type="match status" value="1"/>
</dbReference>
<sequence>MRICNTMLPVPPDRELSSLFHIHHAQISAWKDLLGTPLCHARRETAMKRPAALAMKRPAASAMKRPAALKRPSSTSAAVLKLSVQDSRGGGYPLVNMSMEIEKGQRIDDVRGIIAQAFGGPPEFMQFSSDGQNLSGEDSIDTLAKRGQVNLDLRQAPDAPLPGSQWMGENTMQVPADAEERKGTVWMESTGTGALSATEVSADDYAALLRTLQEDEDLMRLRNSPDNFRTEVNDVVAERAWCRVFRYEDCTIAPDPEQSIEYFDAFATAIHAAHASSPGDGGFKPLVSSLSCQASVNSAKGDAWLRVLGVVKYDNISFGILQEYDGEGFLIALRGGELKTRFLVEVLMGFSDALYRQSHSMWMGARYKFFSHRFQVWRSPTQGALGPKASSFHASLQEAFEMMGYAQVGTIVVQQLERVRAGFAENSPTKLFQDARDAAQASSTRVVFPPMRGASTKGAGPSGHQNVGIGAVVGCLKEVADGSPMRKASARRASAPVDASIFGEFYVTPERYSTMTGRGKDHAMYGTDQFIEGPQTMKGGIVYSYYWYMFTAFIYGKPQYADGFGLAYAEEQNMLDTYDEVAGQKRYAMWNFCNNHDNWRMQSMTSTQHLFVCLVIITFWPGIPLHYAGDEQNFRTPGSALDGWAREELSPSLAWQAVRHQDNFLQRDSFDMTSRNYLPRADGFIEEWASPLRGFPFPERS</sequence>
<organism evidence="1 2">
    <name type="scientific">Durusdinium trenchii</name>
    <dbReference type="NCBI Taxonomy" id="1381693"/>
    <lineage>
        <taxon>Eukaryota</taxon>
        <taxon>Sar</taxon>
        <taxon>Alveolata</taxon>
        <taxon>Dinophyceae</taxon>
        <taxon>Suessiales</taxon>
        <taxon>Symbiodiniaceae</taxon>
        <taxon>Durusdinium</taxon>
    </lineage>
</organism>
<dbReference type="InterPro" id="IPR017853">
    <property type="entry name" value="GH"/>
</dbReference>
<evidence type="ECO:0000313" key="1">
    <source>
        <dbReference type="EMBL" id="CAK9062007.1"/>
    </source>
</evidence>
<protein>
    <submittedName>
        <fullName evidence="1">Uncharacterized protein</fullName>
    </submittedName>
</protein>
<name>A0ABP0NDY7_9DINO</name>
<dbReference type="Proteomes" id="UP001642484">
    <property type="component" value="Unassembled WGS sequence"/>
</dbReference>